<gene>
    <name evidence="9" type="ORF">MKK02DRAFT_43594</name>
</gene>
<name>A0AA38HAI3_9TREE</name>
<feature type="compositionally biased region" description="Acidic residues" evidence="7">
    <location>
        <begin position="430"/>
        <end position="439"/>
    </location>
</feature>
<dbReference type="PROSITE" id="PS50011">
    <property type="entry name" value="PROTEIN_KINASE_DOM"/>
    <property type="match status" value="1"/>
</dbReference>
<evidence type="ECO:0000256" key="7">
    <source>
        <dbReference type="SAM" id="MobiDB-lite"/>
    </source>
</evidence>
<evidence type="ECO:0000313" key="10">
    <source>
        <dbReference type="Proteomes" id="UP001164286"/>
    </source>
</evidence>
<dbReference type="GO" id="GO:0005737">
    <property type="term" value="C:cytoplasm"/>
    <property type="evidence" value="ECO:0007669"/>
    <property type="project" value="TreeGrafter"/>
</dbReference>
<dbReference type="GO" id="GO:0004672">
    <property type="term" value="F:protein kinase activity"/>
    <property type="evidence" value="ECO:0007669"/>
    <property type="project" value="InterPro"/>
</dbReference>
<dbReference type="InterPro" id="IPR000719">
    <property type="entry name" value="Prot_kinase_dom"/>
</dbReference>
<feature type="region of interest" description="Disordered" evidence="7">
    <location>
        <begin position="252"/>
        <end position="308"/>
    </location>
</feature>
<feature type="compositionally biased region" description="Low complexity" evidence="7">
    <location>
        <begin position="478"/>
        <end position="495"/>
    </location>
</feature>
<keyword evidence="2 6" id="KW-0547">Nucleotide-binding</keyword>
<dbReference type="SMART" id="SM00220">
    <property type="entry name" value="S_TKc"/>
    <property type="match status" value="1"/>
</dbReference>
<dbReference type="InterPro" id="IPR017441">
    <property type="entry name" value="Protein_kinase_ATP_BS"/>
</dbReference>
<keyword evidence="1" id="KW-0808">Transferase</keyword>
<feature type="compositionally biased region" description="Low complexity" evidence="7">
    <location>
        <begin position="277"/>
        <end position="287"/>
    </location>
</feature>
<evidence type="ECO:0000313" key="9">
    <source>
        <dbReference type="EMBL" id="KAI9637667.1"/>
    </source>
</evidence>
<reference evidence="9" key="1">
    <citation type="journal article" date="2022" name="G3 (Bethesda)">
        <title>High quality genome of the basidiomycete yeast Dioszegia hungarica PDD-24b-2 isolated from cloud water.</title>
        <authorList>
            <person name="Jarrige D."/>
            <person name="Haridas S."/>
            <person name="Bleykasten-Grosshans C."/>
            <person name="Joly M."/>
            <person name="Nadalig T."/>
            <person name="Sancelme M."/>
            <person name="Vuilleumier S."/>
            <person name="Grigoriev I.V."/>
            <person name="Amato P."/>
            <person name="Bringel F."/>
        </authorList>
    </citation>
    <scope>NUCLEOTIDE SEQUENCE</scope>
    <source>
        <strain evidence="9">PDD-24b-2</strain>
    </source>
</reference>
<feature type="region of interest" description="Disordered" evidence="7">
    <location>
        <begin position="478"/>
        <end position="523"/>
    </location>
</feature>
<feature type="region of interest" description="Disordered" evidence="7">
    <location>
        <begin position="1"/>
        <end position="107"/>
    </location>
</feature>
<evidence type="ECO:0000256" key="3">
    <source>
        <dbReference type="ARBA" id="ARBA00022777"/>
    </source>
</evidence>
<dbReference type="Proteomes" id="UP001164286">
    <property type="component" value="Unassembled WGS sequence"/>
</dbReference>
<comment type="caution">
    <text evidence="9">The sequence shown here is derived from an EMBL/GenBank/DDBJ whole genome shotgun (WGS) entry which is preliminary data.</text>
</comment>
<accession>A0AA38HAI3</accession>
<dbReference type="AlphaFoldDB" id="A0AA38HAI3"/>
<sequence length="1144" mass="123188">MPSALVPSASAPPSSLCRPRVTSASTLAAPPSPKRPRQTPSPSARSPSSRPSSSTLLPSSSSQPLYNRSRPRPARPSLSDKRAITFDRHVMTSPYRSGPDSENSNVDCRLARRRELSVPLLSQSLSHFSLSHTSPPTPQRQKGASIKMMSELYTLPHDQTKTPRNLSRRPDWTEGPPLPAELSYPSTAPLPHAASFLGSPFSSKTAGGQYRYMSSDESPSRGYGRATTERLSQGAFGKELDWMHGSEWMAEMEEGEKEEMSPVRAMSRSSRTRRDTSGSSSSTASMDEFSCSGTSSASLISLGRSSDEHKVRPGVTIWGEHHIEEEAHPGTPRHQLFVATSGSEDSLHIASKGKKATPSPIRASAKGKLPQISPLQHLMNRSASKSVTPTDNNPPSKPRKSPFANFMPRLMSVRRPTLSRKDSLSVGRNDEDEDTDTEDVSSPCNRPLIASSSTVCDSKTARIAAQPTLVGLGISSSADKANSSFSSESSIEAPSPSKPPPSAHLSNYILSPGPLPRATSARRKTFVTADAPPKPATAATTTTLERAKPLRPLLRRGVTEPRAQVGLVGKLLGPESAHTPPPALFDDIKPSPAAFASTGLVKKKSALPILQIPKFGLKSSPASTASTIDSSRSSRTVASVDSCPPPKTTATIGNPVPTALQNAQRTRGLRRKGSTMFTASGSCGSIGESKGFSPVTPTKPALYVPTFGHGVHTPSPATPTSYYPFVSSSSILSISTPTSACTPPSFTPVDLPPSVQAIPARMREHQGPVARASNPMLSAAYKAGDKALPEQEMTKQNRLDRDFVLVQSLGAGAFSQVWKVRDKKEGKLWAVKAGKPYTGVKNRLRQLEEVSILHSLSLDSNPHLIHFVDSWEHRNRLYLRTELAECGDLSRFLDALGDTGGLGETRCWKLLSELSLALKYVHAHNILHLDVKPSNVLITRSGSLKLADFGMSTISDLAGRAADLSPALPLLGSDGGFVWSEIDSDKPEERSIITVPSPIVDREVEGDREYLCPEALGDGAVGREADIFSLGILVLEAALNVVLPSNGDGWVKLRNDDFSDLAEHYVPREKGDHRQVTEAGLPVVSEKLLEVVRGMMGAERDDRWTLDDVMGLEEMKRVREAMEDKRLGAACVEEADEALTMILA</sequence>
<organism evidence="9 10">
    <name type="scientific">Dioszegia hungarica</name>
    <dbReference type="NCBI Taxonomy" id="4972"/>
    <lineage>
        <taxon>Eukaryota</taxon>
        <taxon>Fungi</taxon>
        <taxon>Dikarya</taxon>
        <taxon>Basidiomycota</taxon>
        <taxon>Agaricomycotina</taxon>
        <taxon>Tremellomycetes</taxon>
        <taxon>Tremellales</taxon>
        <taxon>Bulleribasidiaceae</taxon>
        <taxon>Dioszegia</taxon>
    </lineage>
</organism>
<dbReference type="PROSITE" id="PS00107">
    <property type="entry name" value="PROTEIN_KINASE_ATP"/>
    <property type="match status" value="1"/>
</dbReference>
<dbReference type="RefSeq" id="XP_052947444.1">
    <property type="nucleotide sequence ID" value="XM_053092513.1"/>
</dbReference>
<dbReference type="InterPro" id="IPR050339">
    <property type="entry name" value="CC_SR_Kinase"/>
</dbReference>
<evidence type="ECO:0000256" key="1">
    <source>
        <dbReference type="ARBA" id="ARBA00022679"/>
    </source>
</evidence>
<evidence type="ECO:0000256" key="5">
    <source>
        <dbReference type="ARBA" id="ARBA00037982"/>
    </source>
</evidence>
<protein>
    <recommendedName>
        <fullName evidence="8">Protein kinase domain-containing protein</fullName>
    </recommendedName>
</protein>
<feature type="domain" description="Protein kinase" evidence="8">
    <location>
        <begin position="803"/>
        <end position="1115"/>
    </location>
</feature>
<feature type="compositionally biased region" description="Low complexity" evidence="7">
    <location>
        <begin position="1"/>
        <end position="16"/>
    </location>
</feature>
<evidence type="ECO:0000256" key="2">
    <source>
        <dbReference type="ARBA" id="ARBA00022741"/>
    </source>
</evidence>
<comment type="similarity">
    <text evidence="5">Belongs to the protein kinase superfamily. Ser/Thr protein kinase family. GCN2 subfamily.</text>
</comment>
<evidence type="ECO:0000256" key="4">
    <source>
        <dbReference type="ARBA" id="ARBA00022840"/>
    </source>
</evidence>
<feature type="compositionally biased region" description="Basic and acidic residues" evidence="7">
    <location>
        <begin position="78"/>
        <end position="90"/>
    </location>
</feature>
<dbReference type="PANTHER" id="PTHR11042:SF189">
    <property type="entry name" value="PROTEIN KINASE DOMAIN-CONTAINING PROTEIN"/>
    <property type="match status" value="1"/>
</dbReference>
<feature type="compositionally biased region" description="Low complexity" evidence="7">
    <location>
        <begin position="622"/>
        <end position="636"/>
    </location>
</feature>
<feature type="compositionally biased region" description="Polar residues" evidence="7">
    <location>
        <begin position="440"/>
        <end position="457"/>
    </location>
</feature>
<feature type="region of interest" description="Disordered" evidence="7">
    <location>
        <begin position="341"/>
        <end position="457"/>
    </location>
</feature>
<dbReference type="GO" id="GO:0005634">
    <property type="term" value="C:nucleus"/>
    <property type="evidence" value="ECO:0007669"/>
    <property type="project" value="TreeGrafter"/>
</dbReference>
<keyword evidence="3" id="KW-0418">Kinase</keyword>
<keyword evidence="10" id="KW-1185">Reference proteome</keyword>
<dbReference type="PANTHER" id="PTHR11042">
    <property type="entry name" value="EUKARYOTIC TRANSLATION INITIATION FACTOR 2-ALPHA KINASE EIF2-ALPHA KINASE -RELATED"/>
    <property type="match status" value="1"/>
</dbReference>
<feature type="region of interest" description="Disordered" evidence="7">
    <location>
        <begin position="156"/>
        <end position="186"/>
    </location>
</feature>
<dbReference type="InterPro" id="IPR011009">
    <property type="entry name" value="Kinase-like_dom_sf"/>
</dbReference>
<evidence type="ECO:0000256" key="6">
    <source>
        <dbReference type="PROSITE-ProRule" id="PRU10141"/>
    </source>
</evidence>
<feature type="compositionally biased region" description="Polar residues" evidence="7">
    <location>
        <begin position="379"/>
        <end position="394"/>
    </location>
</feature>
<dbReference type="Pfam" id="PF00069">
    <property type="entry name" value="Pkinase"/>
    <property type="match status" value="1"/>
</dbReference>
<dbReference type="Gene3D" id="3.30.200.20">
    <property type="entry name" value="Phosphorylase Kinase, domain 1"/>
    <property type="match status" value="1"/>
</dbReference>
<feature type="compositionally biased region" description="Low complexity" evidence="7">
    <location>
        <begin position="295"/>
        <end position="304"/>
    </location>
</feature>
<evidence type="ECO:0000259" key="8">
    <source>
        <dbReference type="PROSITE" id="PS50011"/>
    </source>
</evidence>
<feature type="region of interest" description="Disordered" evidence="7">
    <location>
        <begin position="206"/>
        <end position="237"/>
    </location>
</feature>
<feature type="compositionally biased region" description="Low complexity" evidence="7">
    <location>
        <begin position="38"/>
        <end position="64"/>
    </location>
</feature>
<dbReference type="SUPFAM" id="SSF56112">
    <property type="entry name" value="Protein kinase-like (PK-like)"/>
    <property type="match status" value="1"/>
</dbReference>
<dbReference type="PROSITE" id="PS00108">
    <property type="entry name" value="PROTEIN_KINASE_ST"/>
    <property type="match status" value="1"/>
</dbReference>
<feature type="region of interest" description="Disordered" evidence="7">
    <location>
        <begin position="620"/>
        <end position="649"/>
    </location>
</feature>
<dbReference type="InterPro" id="IPR008271">
    <property type="entry name" value="Ser/Thr_kinase_AS"/>
</dbReference>
<dbReference type="Gene3D" id="1.10.510.10">
    <property type="entry name" value="Transferase(Phosphotransferase) domain 1"/>
    <property type="match status" value="1"/>
</dbReference>
<feature type="binding site" evidence="6">
    <location>
        <position position="832"/>
    </location>
    <ligand>
        <name>ATP</name>
        <dbReference type="ChEBI" id="CHEBI:30616"/>
    </ligand>
</feature>
<dbReference type="GeneID" id="77731718"/>
<keyword evidence="4 6" id="KW-0067">ATP-binding</keyword>
<proteinExistence type="inferred from homology"/>
<dbReference type="GO" id="GO:0005524">
    <property type="term" value="F:ATP binding"/>
    <property type="evidence" value="ECO:0007669"/>
    <property type="project" value="UniProtKB-UniRule"/>
</dbReference>
<dbReference type="EMBL" id="JAKWFO010000004">
    <property type="protein sequence ID" value="KAI9637667.1"/>
    <property type="molecule type" value="Genomic_DNA"/>
</dbReference>